<dbReference type="InterPro" id="IPR003599">
    <property type="entry name" value="Ig_sub"/>
</dbReference>
<proteinExistence type="predicted"/>
<dbReference type="SUPFAM" id="SSF48726">
    <property type="entry name" value="Immunoglobulin"/>
    <property type="match status" value="1"/>
</dbReference>
<sequence>MGFCFGVDYITLYKLTEKGKQLKVTLECAMTTDESANIQWYRQTKLEESNLIYDSGDPSLSTNTNIDILNTSLTISEFTEEDSGMYWCVVLLDSTDYVVSKPTFTTKIPRNRMITDMDSAPEPDSESGTLLYAVIAVVGLVILLLIAVGVVLKLRARRRAADQSRTESSEQQTVSEPLVNLKSLH</sequence>
<evidence type="ECO:0000313" key="4">
    <source>
        <dbReference type="Ensembl" id="ENSPNAP00000074559.1"/>
    </source>
</evidence>
<name>A0AAR2LIH1_PYGNA</name>
<dbReference type="CDD" id="cd00099">
    <property type="entry name" value="IgV"/>
    <property type="match status" value="1"/>
</dbReference>
<evidence type="ECO:0000256" key="2">
    <source>
        <dbReference type="SAM" id="Phobius"/>
    </source>
</evidence>
<dbReference type="InterPro" id="IPR013783">
    <property type="entry name" value="Ig-like_fold"/>
</dbReference>
<dbReference type="InterPro" id="IPR036179">
    <property type="entry name" value="Ig-like_dom_sf"/>
</dbReference>
<dbReference type="SMART" id="SM00408">
    <property type="entry name" value="IGc2"/>
    <property type="match status" value="1"/>
</dbReference>
<reference evidence="4" key="3">
    <citation type="submission" date="2025-09" db="UniProtKB">
        <authorList>
            <consortium name="Ensembl"/>
        </authorList>
    </citation>
    <scope>IDENTIFICATION</scope>
</reference>
<reference evidence="4" key="2">
    <citation type="submission" date="2025-08" db="UniProtKB">
        <authorList>
            <consortium name="Ensembl"/>
        </authorList>
    </citation>
    <scope>IDENTIFICATION</scope>
</reference>
<dbReference type="InterPro" id="IPR003598">
    <property type="entry name" value="Ig_sub2"/>
</dbReference>
<dbReference type="InterPro" id="IPR007110">
    <property type="entry name" value="Ig-like_dom"/>
</dbReference>
<accession>A0AAR2LIH1</accession>
<dbReference type="Gene3D" id="2.60.40.10">
    <property type="entry name" value="Immunoglobulins"/>
    <property type="match status" value="1"/>
</dbReference>
<feature type="transmembrane region" description="Helical" evidence="2">
    <location>
        <begin position="130"/>
        <end position="152"/>
    </location>
</feature>
<dbReference type="Ensembl" id="ENSPNAT00000056213.1">
    <property type="protein sequence ID" value="ENSPNAP00000074559.1"/>
    <property type="gene ID" value="ENSPNAG00000034488.1"/>
</dbReference>
<keyword evidence="2" id="KW-0812">Transmembrane</keyword>
<dbReference type="PROSITE" id="PS50835">
    <property type="entry name" value="IG_LIKE"/>
    <property type="match status" value="1"/>
</dbReference>
<evidence type="ECO:0000259" key="3">
    <source>
        <dbReference type="PROSITE" id="PS50835"/>
    </source>
</evidence>
<keyword evidence="2" id="KW-1133">Transmembrane helix</keyword>
<dbReference type="SMART" id="SM00409">
    <property type="entry name" value="IG"/>
    <property type="match status" value="1"/>
</dbReference>
<organism evidence="4 5">
    <name type="scientific">Pygocentrus nattereri</name>
    <name type="common">Red-bellied piranha</name>
    <dbReference type="NCBI Taxonomy" id="42514"/>
    <lineage>
        <taxon>Eukaryota</taxon>
        <taxon>Metazoa</taxon>
        <taxon>Chordata</taxon>
        <taxon>Craniata</taxon>
        <taxon>Vertebrata</taxon>
        <taxon>Euteleostomi</taxon>
        <taxon>Actinopterygii</taxon>
        <taxon>Neopterygii</taxon>
        <taxon>Teleostei</taxon>
        <taxon>Ostariophysi</taxon>
        <taxon>Characiformes</taxon>
        <taxon>Characoidei</taxon>
        <taxon>Pygocentrus</taxon>
    </lineage>
</organism>
<reference evidence="4 5" key="1">
    <citation type="submission" date="2020-10" db="EMBL/GenBank/DDBJ databases">
        <title>Pygocentrus nattereri (red-bellied piranha) genome, fPygNat1, primary haplotype.</title>
        <authorList>
            <person name="Myers G."/>
            <person name="Meyer A."/>
            <person name="Karagic N."/>
            <person name="Pippel M."/>
            <person name="Winkler S."/>
            <person name="Tracey A."/>
            <person name="Wood J."/>
            <person name="Formenti G."/>
            <person name="Howe K."/>
            <person name="Fedrigo O."/>
            <person name="Jarvis E.D."/>
        </authorList>
    </citation>
    <scope>NUCLEOTIDE SEQUENCE [LARGE SCALE GENOMIC DNA]</scope>
</reference>
<protein>
    <recommendedName>
        <fullName evidence="3">Ig-like domain-containing protein</fullName>
    </recommendedName>
</protein>
<feature type="region of interest" description="Disordered" evidence="1">
    <location>
        <begin position="161"/>
        <end position="185"/>
    </location>
</feature>
<keyword evidence="5" id="KW-1185">Reference proteome</keyword>
<feature type="domain" description="Ig-like" evidence="3">
    <location>
        <begin position="18"/>
        <end position="105"/>
    </location>
</feature>
<dbReference type="AlphaFoldDB" id="A0AAR2LIH1"/>
<dbReference type="Proteomes" id="UP001501920">
    <property type="component" value="Chromosome 7"/>
</dbReference>
<dbReference type="Pfam" id="PF07686">
    <property type="entry name" value="V-set"/>
    <property type="match status" value="1"/>
</dbReference>
<evidence type="ECO:0000313" key="5">
    <source>
        <dbReference type="Proteomes" id="UP001501920"/>
    </source>
</evidence>
<keyword evidence="2" id="KW-0472">Membrane</keyword>
<evidence type="ECO:0000256" key="1">
    <source>
        <dbReference type="SAM" id="MobiDB-lite"/>
    </source>
</evidence>
<dbReference type="InterPro" id="IPR013106">
    <property type="entry name" value="Ig_V-set"/>
</dbReference>